<reference evidence="1" key="1">
    <citation type="submission" date="2020-08" db="EMBL/GenBank/DDBJ databases">
        <title>Genomic Encyclopedia of Type Strains, Phase IV (KMG-IV): sequencing the most valuable type-strain genomes for metagenomic binning, comparative biology and taxonomic classification.</title>
        <authorList>
            <person name="Goeker M."/>
        </authorList>
    </citation>
    <scope>NUCLEOTIDE SEQUENCE [LARGE SCALE GENOMIC DNA]</scope>
    <source>
        <strain evidence="1">DSM 105720</strain>
    </source>
</reference>
<dbReference type="AlphaFoldDB" id="A0A840D5E5"/>
<comment type="caution">
    <text evidence="1">The sequence shown here is derived from an EMBL/GenBank/DDBJ whole genome shotgun (WGS) entry which is preliminary data.</text>
</comment>
<protein>
    <submittedName>
        <fullName evidence="1">Uncharacterized protein</fullName>
    </submittedName>
</protein>
<evidence type="ECO:0000313" key="2">
    <source>
        <dbReference type="Proteomes" id="UP000560658"/>
    </source>
</evidence>
<proteinExistence type="predicted"/>
<dbReference type="EMBL" id="JACIER010000024">
    <property type="protein sequence ID" value="MBB4046191.1"/>
    <property type="molecule type" value="Genomic_DNA"/>
</dbReference>
<dbReference type="Proteomes" id="UP000560658">
    <property type="component" value="Unassembled WGS sequence"/>
</dbReference>
<organism evidence="1 2">
    <name type="scientific">Bacteroides reticulotermitis</name>
    <dbReference type="NCBI Taxonomy" id="1133319"/>
    <lineage>
        <taxon>Bacteria</taxon>
        <taxon>Pseudomonadati</taxon>
        <taxon>Bacteroidota</taxon>
        <taxon>Bacteroidia</taxon>
        <taxon>Bacteroidales</taxon>
        <taxon>Bacteroidaceae</taxon>
        <taxon>Bacteroides</taxon>
    </lineage>
</organism>
<accession>A0A840D5E5</accession>
<gene>
    <name evidence="1" type="ORF">GGR06_004022</name>
</gene>
<evidence type="ECO:0000313" key="1">
    <source>
        <dbReference type="EMBL" id="MBB4046191.1"/>
    </source>
</evidence>
<keyword evidence="2" id="KW-1185">Reference proteome</keyword>
<name>A0A840D5E5_9BACE</name>
<sequence>MPVPGNDLETVRLRYSALFVFSAIGKITHIKAYFTDSQISYPVSPKFACWVGYSTSKRAVWINRAKLRLWDALL</sequence>